<dbReference type="EMBL" id="DWWL01000068">
    <property type="protein sequence ID" value="HJC48440.1"/>
    <property type="molecule type" value="Genomic_DNA"/>
</dbReference>
<reference evidence="3" key="2">
    <citation type="submission" date="2021-04" db="EMBL/GenBank/DDBJ databases">
        <authorList>
            <person name="Gilroy R."/>
        </authorList>
    </citation>
    <scope>NUCLEOTIDE SEQUENCE</scope>
    <source>
        <strain evidence="3">CHK183-5548</strain>
    </source>
</reference>
<name>A0A9D2PFC1_9FIRM</name>
<dbReference type="Proteomes" id="UP000823883">
    <property type="component" value="Unassembled WGS sequence"/>
</dbReference>
<gene>
    <name evidence="3" type="ORF">IAA04_10355</name>
</gene>
<comment type="caution">
    <text evidence="3">The sequence shown here is derived from an EMBL/GenBank/DDBJ whole genome shotgun (WGS) entry which is preliminary data.</text>
</comment>
<dbReference type="InterPro" id="IPR045611">
    <property type="entry name" value="DUF6449"/>
</dbReference>
<protein>
    <recommendedName>
        <fullName evidence="2">DUF6449 domain-containing protein</fullName>
    </recommendedName>
</protein>
<evidence type="ECO:0000313" key="3">
    <source>
        <dbReference type="EMBL" id="HJC48440.1"/>
    </source>
</evidence>
<accession>A0A9D2PFC1</accession>
<feature type="transmembrane region" description="Helical" evidence="1">
    <location>
        <begin position="304"/>
        <end position="324"/>
    </location>
</feature>
<feature type="transmembrane region" description="Helical" evidence="1">
    <location>
        <begin position="177"/>
        <end position="197"/>
    </location>
</feature>
<feature type="transmembrane region" description="Helical" evidence="1">
    <location>
        <begin position="240"/>
        <end position="257"/>
    </location>
</feature>
<feature type="transmembrane region" description="Helical" evidence="1">
    <location>
        <begin position="20"/>
        <end position="40"/>
    </location>
</feature>
<evidence type="ECO:0000259" key="2">
    <source>
        <dbReference type="Pfam" id="PF20047"/>
    </source>
</evidence>
<feature type="transmembrane region" description="Helical" evidence="1">
    <location>
        <begin position="336"/>
        <end position="354"/>
    </location>
</feature>
<proteinExistence type="predicted"/>
<feature type="transmembrane region" description="Helical" evidence="1">
    <location>
        <begin position="152"/>
        <end position="170"/>
    </location>
</feature>
<evidence type="ECO:0000256" key="1">
    <source>
        <dbReference type="SAM" id="Phobius"/>
    </source>
</evidence>
<feature type="transmembrane region" description="Helical" evidence="1">
    <location>
        <begin position="278"/>
        <end position="298"/>
    </location>
</feature>
<dbReference type="AlphaFoldDB" id="A0A9D2PFC1"/>
<feature type="domain" description="DUF6449" evidence="2">
    <location>
        <begin position="447"/>
        <end position="584"/>
    </location>
</feature>
<organism evidence="3 4">
    <name type="scientific">Candidatus Lachnoclostridium pullistercoris</name>
    <dbReference type="NCBI Taxonomy" id="2838632"/>
    <lineage>
        <taxon>Bacteria</taxon>
        <taxon>Bacillati</taxon>
        <taxon>Bacillota</taxon>
        <taxon>Clostridia</taxon>
        <taxon>Lachnospirales</taxon>
        <taxon>Lachnospiraceae</taxon>
    </lineage>
</organism>
<dbReference type="Pfam" id="PF20047">
    <property type="entry name" value="DUF6449"/>
    <property type="match status" value="1"/>
</dbReference>
<keyword evidence="1" id="KW-0472">Membrane</keyword>
<feature type="transmembrane region" description="Helical" evidence="1">
    <location>
        <begin position="67"/>
        <end position="88"/>
    </location>
</feature>
<feature type="transmembrane region" description="Helical" evidence="1">
    <location>
        <begin position="109"/>
        <end position="132"/>
    </location>
</feature>
<sequence>MTSKNWFFSGLTEELKRRLWAAALSAMIFFFSFPVVMVYLTTVEFTDGSRIQQFSREALQLLSCRNAWTIFLMAVLAALLGVSGFSYLNSRQKVDFYHSLPIRREKLFAVQYTAGVLIAAVPYLVFALVSGAVAAAANAPAGEIFRTVLESWAFSMLSFLILYTTAVIAVMMTGNTVVALLGLIVFCAYVPAFLGLWESLAESCLDTFCDYELLAGWVPKTSPFAFYISGMTGELAAGKIFSRLAVWGILLLTALFLHKKRPSEAAGRAMAFPVSRPVIRILLVVECSVAGLLFFWVLGKGLGWAVFGLLAGGVISHCVIEIIYHFDFKKLFSHKLQMVFSLALAFGFFSLFYWDLTGYDRWIPDEGKLQSASVYPTGVDGWVDYGDLELTGTNISWIWTGNQEYISENMKLEDKALAAELARAWNNLPQEDTDGRQENVYVEFVMGGKMVKRRYKFPEDALLQALEKIYADPGYKEGRYPLLKMEPDQVKEVQLSVRGRETWLVRREAVPEEKLGGLLKAYQQDLREMTLEDTQAAPAAQIRFLDQLRLEAVEEGAASYAHGDVEYYPVYPSFSHTLEALQELGLSPKQQEDPEQIRQIHAEVQIPEDSPAIAGGKEDSLEMESWSYSYRQYEETDREMIRRISEEMIYAPYQRYQNLSQAENGIYLDVDFYAESAEEAEVLGDGDYIRTDQDEIYYTVRYYLPAGELAEELTDRAIELSESE</sequence>
<keyword evidence="1" id="KW-0812">Transmembrane</keyword>
<evidence type="ECO:0000313" key="4">
    <source>
        <dbReference type="Proteomes" id="UP000823883"/>
    </source>
</evidence>
<reference evidence="3" key="1">
    <citation type="journal article" date="2021" name="PeerJ">
        <title>Extensive microbial diversity within the chicken gut microbiome revealed by metagenomics and culture.</title>
        <authorList>
            <person name="Gilroy R."/>
            <person name="Ravi A."/>
            <person name="Getino M."/>
            <person name="Pursley I."/>
            <person name="Horton D.L."/>
            <person name="Alikhan N.F."/>
            <person name="Baker D."/>
            <person name="Gharbi K."/>
            <person name="Hall N."/>
            <person name="Watson M."/>
            <person name="Adriaenssens E.M."/>
            <person name="Foster-Nyarko E."/>
            <person name="Jarju S."/>
            <person name="Secka A."/>
            <person name="Antonio M."/>
            <person name="Oren A."/>
            <person name="Chaudhuri R.R."/>
            <person name="La Ragione R."/>
            <person name="Hildebrand F."/>
            <person name="Pallen M.J."/>
        </authorList>
    </citation>
    <scope>NUCLEOTIDE SEQUENCE</scope>
    <source>
        <strain evidence="3">CHK183-5548</strain>
    </source>
</reference>
<keyword evidence="1" id="KW-1133">Transmembrane helix</keyword>